<evidence type="ECO:0000256" key="3">
    <source>
        <dbReference type="ARBA" id="ARBA00012438"/>
    </source>
</evidence>
<dbReference type="PANTHER" id="PTHR44936:SF10">
    <property type="entry name" value="SENSOR PROTEIN RSTB"/>
    <property type="match status" value="1"/>
</dbReference>
<keyword evidence="6" id="KW-0808">Transferase</keyword>
<comment type="caution">
    <text evidence="13">The sequence shown here is derived from an EMBL/GenBank/DDBJ whole genome shotgun (WGS) entry which is preliminary data.</text>
</comment>
<dbReference type="SUPFAM" id="SSF55874">
    <property type="entry name" value="ATPase domain of HSP90 chaperone/DNA topoisomerase II/histidine kinase"/>
    <property type="match status" value="1"/>
</dbReference>
<dbReference type="InterPro" id="IPR003661">
    <property type="entry name" value="HisK_dim/P_dom"/>
</dbReference>
<dbReference type="InterPro" id="IPR003594">
    <property type="entry name" value="HATPase_dom"/>
</dbReference>
<proteinExistence type="predicted"/>
<dbReference type="Gene3D" id="6.10.340.10">
    <property type="match status" value="1"/>
</dbReference>
<evidence type="ECO:0000256" key="7">
    <source>
        <dbReference type="ARBA" id="ARBA00022741"/>
    </source>
</evidence>
<dbReference type="InterPro" id="IPR004358">
    <property type="entry name" value="Sig_transdc_His_kin-like_C"/>
</dbReference>
<sequence>MTGTETPADRSPQKEQNQGLARSLFRVSLPRWRGSRYSLSRLFFNFYLLAMGSFVAIAFTADFVISTAQRGITDDYARRFMRGTITLIEDELFRHPRREWQKRIKDIDEKFSYKLGIVERITLDRTLTPSQVTKLDAGDIAIDHDGDIMYHRLGTSSQVLVVGPLASNRNPELTDRMPLELRLRLLTWSLIGVIFAIALWFWIRPIWRDLEALRQTARDLGDGHFDTHTPSARTQLFAPLSDTMNSMAERIRQLLATHRELSCGISHELRTPIARMRFALEMLSETDEHAERERLWAMMEADLDELDQLIDTSLTYARFEREAPEAHFSSVKFAEWLADEVDSVRLLGRRLEVTVDTSRLPENICVDLDRKAMPYALRNLLRNAFKYASQRISVNAELVGNDIHIHVDDDGIGIPPEEREHIFSAFTRLDRSRDRSTGGYGLGLAIARRVLELHGGTATADASPLGGARLTLSWKAHQ</sequence>
<dbReference type="PANTHER" id="PTHR44936">
    <property type="entry name" value="SENSOR PROTEIN CREC"/>
    <property type="match status" value="1"/>
</dbReference>
<evidence type="ECO:0000256" key="6">
    <source>
        <dbReference type="ARBA" id="ARBA00022679"/>
    </source>
</evidence>
<dbReference type="PROSITE" id="PS50885">
    <property type="entry name" value="HAMP"/>
    <property type="match status" value="1"/>
</dbReference>
<evidence type="ECO:0000313" key="13">
    <source>
        <dbReference type="EMBL" id="MBF1163581.1"/>
    </source>
</evidence>
<dbReference type="SMART" id="SM00304">
    <property type="entry name" value="HAMP"/>
    <property type="match status" value="1"/>
</dbReference>
<evidence type="ECO:0000259" key="11">
    <source>
        <dbReference type="PROSITE" id="PS50109"/>
    </source>
</evidence>
<protein>
    <recommendedName>
        <fullName evidence="3">histidine kinase</fullName>
        <ecNumber evidence="3">2.7.13.3</ecNumber>
    </recommendedName>
</protein>
<keyword evidence="4" id="KW-1003">Cell membrane</keyword>
<dbReference type="SMART" id="SM00388">
    <property type="entry name" value="HisKA"/>
    <property type="match status" value="1"/>
</dbReference>
<evidence type="ECO:0000256" key="1">
    <source>
        <dbReference type="ARBA" id="ARBA00000085"/>
    </source>
</evidence>
<keyword evidence="8 13" id="KW-0418">Kinase</keyword>
<dbReference type="GO" id="GO:0005524">
    <property type="term" value="F:ATP binding"/>
    <property type="evidence" value="ECO:0007669"/>
    <property type="project" value="UniProtKB-KW"/>
</dbReference>
<dbReference type="EC" id="2.7.13.3" evidence="3"/>
<dbReference type="Pfam" id="PF00512">
    <property type="entry name" value="HisKA"/>
    <property type="match status" value="1"/>
</dbReference>
<dbReference type="InterPro" id="IPR005467">
    <property type="entry name" value="His_kinase_dom"/>
</dbReference>
<keyword evidence="9" id="KW-0067">ATP-binding</keyword>
<dbReference type="AlphaFoldDB" id="A0A930BQV1"/>
<dbReference type="Gene3D" id="3.30.565.10">
    <property type="entry name" value="Histidine kinase-like ATPase, C-terminal domain"/>
    <property type="match status" value="1"/>
</dbReference>
<comment type="subcellular location">
    <subcellularLocation>
        <location evidence="2">Cell membrane</location>
        <topology evidence="2">Multi-pass membrane protein</topology>
    </subcellularLocation>
</comment>
<evidence type="ECO:0000256" key="8">
    <source>
        <dbReference type="ARBA" id="ARBA00022777"/>
    </source>
</evidence>
<feature type="transmembrane region" description="Helical" evidence="10">
    <location>
        <begin position="42"/>
        <end position="65"/>
    </location>
</feature>
<dbReference type="EMBL" id="JABZMI010000005">
    <property type="protein sequence ID" value="MBF1163581.1"/>
    <property type="molecule type" value="Genomic_DNA"/>
</dbReference>
<dbReference type="InterPro" id="IPR036097">
    <property type="entry name" value="HisK_dim/P_sf"/>
</dbReference>
<feature type="domain" description="Histidine kinase" evidence="11">
    <location>
        <begin position="264"/>
        <end position="478"/>
    </location>
</feature>
<dbReference type="Proteomes" id="UP000718593">
    <property type="component" value="Unassembled WGS sequence"/>
</dbReference>
<dbReference type="GO" id="GO:0000155">
    <property type="term" value="F:phosphorelay sensor kinase activity"/>
    <property type="evidence" value="ECO:0007669"/>
    <property type="project" value="InterPro"/>
</dbReference>
<dbReference type="InterPro" id="IPR036890">
    <property type="entry name" value="HATPase_C_sf"/>
</dbReference>
<keyword evidence="5" id="KW-0597">Phosphoprotein</keyword>
<dbReference type="CDD" id="cd00082">
    <property type="entry name" value="HisKA"/>
    <property type="match status" value="1"/>
</dbReference>
<gene>
    <name evidence="13" type="ORF">HXL68_00925</name>
</gene>
<evidence type="ECO:0000256" key="2">
    <source>
        <dbReference type="ARBA" id="ARBA00004651"/>
    </source>
</evidence>
<dbReference type="PRINTS" id="PR00344">
    <property type="entry name" value="BCTRLSENSOR"/>
</dbReference>
<evidence type="ECO:0000256" key="10">
    <source>
        <dbReference type="SAM" id="Phobius"/>
    </source>
</evidence>
<dbReference type="Gene3D" id="1.10.287.130">
    <property type="match status" value="1"/>
</dbReference>
<keyword evidence="10" id="KW-1133">Transmembrane helix</keyword>
<reference evidence="13" key="1">
    <citation type="submission" date="2020-04" db="EMBL/GenBank/DDBJ databases">
        <title>Deep metagenomics examines the oral microbiome during advanced dental caries in children, revealing novel taxa and co-occurrences with host molecules.</title>
        <authorList>
            <person name="Baker J.L."/>
            <person name="Morton J.T."/>
            <person name="Dinis M."/>
            <person name="Alvarez R."/>
            <person name="Tran N.C."/>
            <person name="Knight R."/>
            <person name="Edlund A."/>
        </authorList>
    </citation>
    <scope>NUCLEOTIDE SEQUENCE</scope>
    <source>
        <strain evidence="13">JCVI_32_bin.24</strain>
    </source>
</reference>
<keyword evidence="10" id="KW-0472">Membrane</keyword>
<organism evidence="13 14">
    <name type="scientific">Dechloromonas agitata</name>
    <dbReference type="NCBI Taxonomy" id="73030"/>
    <lineage>
        <taxon>Bacteria</taxon>
        <taxon>Pseudomonadati</taxon>
        <taxon>Pseudomonadota</taxon>
        <taxon>Betaproteobacteria</taxon>
        <taxon>Rhodocyclales</taxon>
        <taxon>Azonexaceae</taxon>
        <taxon>Dechloromonas</taxon>
    </lineage>
</organism>
<dbReference type="PROSITE" id="PS50109">
    <property type="entry name" value="HIS_KIN"/>
    <property type="match status" value="1"/>
</dbReference>
<keyword evidence="7" id="KW-0547">Nucleotide-binding</keyword>
<dbReference type="InterPro" id="IPR003660">
    <property type="entry name" value="HAMP_dom"/>
</dbReference>
<keyword evidence="10" id="KW-0812">Transmembrane</keyword>
<dbReference type="InterPro" id="IPR050980">
    <property type="entry name" value="2C_sensor_his_kinase"/>
</dbReference>
<evidence type="ECO:0000256" key="5">
    <source>
        <dbReference type="ARBA" id="ARBA00022553"/>
    </source>
</evidence>
<evidence type="ECO:0000256" key="4">
    <source>
        <dbReference type="ARBA" id="ARBA00022475"/>
    </source>
</evidence>
<dbReference type="GO" id="GO:0005886">
    <property type="term" value="C:plasma membrane"/>
    <property type="evidence" value="ECO:0007669"/>
    <property type="project" value="UniProtKB-SubCell"/>
</dbReference>
<feature type="transmembrane region" description="Helical" evidence="10">
    <location>
        <begin position="185"/>
        <end position="203"/>
    </location>
</feature>
<name>A0A930BQV1_9RHOO</name>
<feature type="domain" description="HAMP" evidence="12">
    <location>
        <begin position="204"/>
        <end position="256"/>
    </location>
</feature>
<comment type="catalytic activity">
    <reaction evidence="1">
        <text>ATP + protein L-histidine = ADP + protein N-phospho-L-histidine.</text>
        <dbReference type="EC" id="2.7.13.3"/>
    </reaction>
</comment>
<evidence type="ECO:0000259" key="12">
    <source>
        <dbReference type="PROSITE" id="PS50885"/>
    </source>
</evidence>
<evidence type="ECO:0000313" key="14">
    <source>
        <dbReference type="Proteomes" id="UP000718593"/>
    </source>
</evidence>
<dbReference type="SMART" id="SM00387">
    <property type="entry name" value="HATPase_c"/>
    <property type="match status" value="1"/>
</dbReference>
<dbReference type="SUPFAM" id="SSF47384">
    <property type="entry name" value="Homodimeric domain of signal transducing histidine kinase"/>
    <property type="match status" value="1"/>
</dbReference>
<dbReference type="Pfam" id="PF02518">
    <property type="entry name" value="HATPase_c"/>
    <property type="match status" value="1"/>
</dbReference>
<evidence type="ECO:0000256" key="9">
    <source>
        <dbReference type="ARBA" id="ARBA00022840"/>
    </source>
</evidence>
<accession>A0A930BQV1</accession>